<sequence length="46" mass="5236">VASVLVWERFETYGLDYARPVAVLLILVCLLLFVGFRTFIYRGKGA</sequence>
<name>X1LHH6_9ZZZZ</name>
<dbReference type="AlphaFoldDB" id="X1LHH6"/>
<proteinExistence type="predicted"/>
<keyword evidence="1" id="KW-0472">Membrane</keyword>
<dbReference type="EMBL" id="BARV01005927">
    <property type="protein sequence ID" value="GAI05296.1"/>
    <property type="molecule type" value="Genomic_DNA"/>
</dbReference>
<accession>X1LHH6</accession>
<feature type="transmembrane region" description="Helical" evidence="1">
    <location>
        <begin position="20"/>
        <end position="40"/>
    </location>
</feature>
<keyword evidence="1" id="KW-0812">Transmembrane</keyword>
<feature type="non-terminal residue" evidence="2">
    <location>
        <position position="1"/>
    </location>
</feature>
<organism evidence="2">
    <name type="scientific">marine sediment metagenome</name>
    <dbReference type="NCBI Taxonomy" id="412755"/>
    <lineage>
        <taxon>unclassified sequences</taxon>
        <taxon>metagenomes</taxon>
        <taxon>ecological metagenomes</taxon>
    </lineage>
</organism>
<protein>
    <recommendedName>
        <fullName evidence="3">Sugar ABC transporter permease</fullName>
    </recommendedName>
</protein>
<evidence type="ECO:0000313" key="2">
    <source>
        <dbReference type="EMBL" id="GAI05296.1"/>
    </source>
</evidence>
<reference evidence="2" key="1">
    <citation type="journal article" date="2014" name="Front. Microbiol.">
        <title>High frequency of phylogenetically diverse reductive dehalogenase-homologous genes in deep subseafloor sedimentary metagenomes.</title>
        <authorList>
            <person name="Kawai M."/>
            <person name="Futagami T."/>
            <person name="Toyoda A."/>
            <person name="Takaki Y."/>
            <person name="Nishi S."/>
            <person name="Hori S."/>
            <person name="Arai W."/>
            <person name="Tsubouchi T."/>
            <person name="Morono Y."/>
            <person name="Uchiyama I."/>
            <person name="Ito T."/>
            <person name="Fujiyama A."/>
            <person name="Inagaki F."/>
            <person name="Takami H."/>
        </authorList>
    </citation>
    <scope>NUCLEOTIDE SEQUENCE</scope>
    <source>
        <strain evidence="2">Expedition CK06-06</strain>
    </source>
</reference>
<evidence type="ECO:0000256" key="1">
    <source>
        <dbReference type="SAM" id="Phobius"/>
    </source>
</evidence>
<comment type="caution">
    <text evidence="2">The sequence shown here is derived from an EMBL/GenBank/DDBJ whole genome shotgun (WGS) entry which is preliminary data.</text>
</comment>
<gene>
    <name evidence="2" type="ORF">S06H3_12064</name>
</gene>
<evidence type="ECO:0008006" key="3">
    <source>
        <dbReference type="Google" id="ProtNLM"/>
    </source>
</evidence>
<keyword evidence="1" id="KW-1133">Transmembrane helix</keyword>